<evidence type="ECO:0000256" key="6">
    <source>
        <dbReference type="ARBA" id="ARBA00022892"/>
    </source>
</evidence>
<evidence type="ECO:0000256" key="11">
    <source>
        <dbReference type="SAM" id="Phobius"/>
    </source>
</evidence>
<evidence type="ECO:0000256" key="8">
    <source>
        <dbReference type="ARBA" id="ARBA00022989"/>
    </source>
</evidence>
<keyword evidence="3" id="KW-0813">Transport</keyword>
<dbReference type="GO" id="GO:0005789">
    <property type="term" value="C:endoplasmic reticulum membrane"/>
    <property type="evidence" value="ECO:0007669"/>
    <property type="project" value="UniProtKB-SubCell"/>
</dbReference>
<evidence type="ECO:0000256" key="3">
    <source>
        <dbReference type="ARBA" id="ARBA00022448"/>
    </source>
</evidence>
<evidence type="ECO:0000256" key="10">
    <source>
        <dbReference type="SAM" id="MobiDB-lite"/>
    </source>
</evidence>
<keyword evidence="7" id="KW-0653">Protein transport</keyword>
<comment type="similarity">
    <text evidence="2">Belongs to the USE1 family.</text>
</comment>
<evidence type="ECO:0000256" key="1">
    <source>
        <dbReference type="ARBA" id="ARBA00004163"/>
    </source>
</evidence>
<organism evidence="12 13">
    <name type="scientific">Funneliformis geosporum</name>
    <dbReference type="NCBI Taxonomy" id="1117311"/>
    <lineage>
        <taxon>Eukaryota</taxon>
        <taxon>Fungi</taxon>
        <taxon>Fungi incertae sedis</taxon>
        <taxon>Mucoromycota</taxon>
        <taxon>Glomeromycotina</taxon>
        <taxon>Glomeromycetes</taxon>
        <taxon>Glomerales</taxon>
        <taxon>Glomeraceae</taxon>
        <taxon>Funneliformis</taxon>
    </lineage>
</organism>
<accession>A0A9W4SDQ1</accession>
<keyword evidence="9 11" id="KW-0472">Membrane</keyword>
<feature type="transmembrane region" description="Helical" evidence="11">
    <location>
        <begin position="262"/>
        <end position="285"/>
    </location>
</feature>
<evidence type="ECO:0000256" key="4">
    <source>
        <dbReference type="ARBA" id="ARBA00022692"/>
    </source>
</evidence>
<comment type="subcellular location">
    <subcellularLocation>
        <location evidence="1">Endoplasmic reticulum membrane</location>
        <topology evidence="1">Single-pass type IV membrane protein</topology>
    </subcellularLocation>
</comment>
<feature type="compositionally biased region" description="Basic and acidic residues" evidence="10">
    <location>
        <begin position="145"/>
        <end position="159"/>
    </location>
</feature>
<dbReference type="PANTHER" id="PTHR13050:SF7">
    <property type="entry name" value="VESICLE TRANSPORT PROTEIN USE1"/>
    <property type="match status" value="1"/>
</dbReference>
<dbReference type="OrthoDB" id="4506189at2759"/>
<keyword evidence="8 11" id="KW-1133">Transmembrane helix</keyword>
<protein>
    <submittedName>
        <fullName evidence="12">8092_t:CDS:1</fullName>
    </submittedName>
</protein>
<evidence type="ECO:0000256" key="2">
    <source>
        <dbReference type="ARBA" id="ARBA00007891"/>
    </source>
</evidence>
<proteinExistence type="inferred from homology"/>
<dbReference type="GO" id="GO:0015031">
    <property type="term" value="P:protein transport"/>
    <property type="evidence" value="ECO:0007669"/>
    <property type="project" value="UniProtKB-KW"/>
</dbReference>
<comment type="caution">
    <text evidence="12">The sequence shown here is derived from an EMBL/GenBank/DDBJ whole genome shotgun (WGS) entry which is preliminary data.</text>
</comment>
<keyword evidence="4 11" id="KW-0812">Transmembrane</keyword>
<keyword evidence="6" id="KW-0931">ER-Golgi transport</keyword>
<dbReference type="CDD" id="cd15860">
    <property type="entry name" value="SNARE_USE1"/>
    <property type="match status" value="1"/>
</dbReference>
<feature type="region of interest" description="Disordered" evidence="10">
    <location>
        <begin position="138"/>
        <end position="173"/>
    </location>
</feature>
<dbReference type="InterPro" id="IPR019150">
    <property type="entry name" value="Vesicle_transport_protein_Use1"/>
</dbReference>
<keyword evidence="13" id="KW-1185">Reference proteome</keyword>
<gene>
    <name evidence="12" type="ORF">FWILDA_LOCUS2309</name>
</gene>
<keyword evidence="5" id="KW-0256">Endoplasmic reticulum</keyword>
<dbReference type="GO" id="GO:0006890">
    <property type="term" value="P:retrograde vesicle-mediated transport, Golgi to endoplasmic reticulum"/>
    <property type="evidence" value="ECO:0007669"/>
    <property type="project" value="TreeGrafter"/>
</dbReference>
<dbReference type="EMBL" id="CAMKVN010000258">
    <property type="protein sequence ID" value="CAI2165918.1"/>
    <property type="molecule type" value="Genomic_DNA"/>
</dbReference>
<evidence type="ECO:0000256" key="5">
    <source>
        <dbReference type="ARBA" id="ARBA00022824"/>
    </source>
</evidence>
<dbReference type="GO" id="GO:0005484">
    <property type="term" value="F:SNAP receptor activity"/>
    <property type="evidence" value="ECO:0007669"/>
    <property type="project" value="TreeGrafter"/>
</dbReference>
<dbReference type="Proteomes" id="UP001153678">
    <property type="component" value="Unassembled WGS sequence"/>
</dbReference>
<dbReference type="Pfam" id="PF09753">
    <property type="entry name" value="Use1"/>
    <property type="match status" value="1"/>
</dbReference>
<dbReference type="AlphaFoldDB" id="A0A9W4SDQ1"/>
<dbReference type="GO" id="GO:0031201">
    <property type="term" value="C:SNARE complex"/>
    <property type="evidence" value="ECO:0007669"/>
    <property type="project" value="TreeGrafter"/>
</dbReference>
<sequence length="288" mass="33093">MALSATQIPTKEVVNLRRLLAVCEKQASEEDSLIRGPDKVKYVANIKYLHKLLEKIEKDVTNEQIDKTAISEYSRKIQQLSHIVDENKLTSPVSRAFSQARFISHANQTQTEKNKENQLELKMVRRAEKEQKEELLQAPTQAFNKEPKDKQTYSEKRSELFSSEASGSEVRQRRTNTFDHEDTTNIESVLQHHRKTQEELTNNLLKMAERLKLNSVTFGDILAKDEKNIDEAQNVLGSNLDRLKREGGRLGRYAAQSSKTTWLVWSVVLFVCVTSGLMFMLIRIFPKG</sequence>
<evidence type="ECO:0000313" key="13">
    <source>
        <dbReference type="Proteomes" id="UP001153678"/>
    </source>
</evidence>
<evidence type="ECO:0000256" key="7">
    <source>
        <dbReference type="ARBA" id="ARBA00022927"/>
    </source>
</evidence>
<reference evidence="12" key="1">
    <citation type="submission" date="2022-08" db="EMBL/GenBank/DDBJ databases">
        <authorList>
            <person name="Kallberg Y."/>
            <person name="Tangrot J."/>
            <person name="Rosling A."/>
        </authorList>
    </citation>
    <scope>NUCLEOTIDE SEQUENCE</scope>
    <source>
        <strain evidence="12">Wild A</strain>
    </source>
</reference>
<evidence type="ECO:0000256" key="9">
    <source>
        <dbReference type="ARBA" id="ARBA00023136"/>
    </source>
</evidence>
<dbReference type="PANTHER" id="PTHR13050">
    <property type="entry name" value="USE1-LIKE PROTEIN"/>
    <property type="match status" value="1"/>
</dbReference>
<evidence type="ECO:0000313" key="12">
    <source>
        <dbReference type="EMBL" id="CAI2165918.1"/>
    </source>
</evidence>
<name>A0A9W4SDQ1_9GLOM</name>